<evidence type="ECO:0000313" key="1">
    <source>
        <dbReference type="EMBL" id="GLW95281.1"/>
    </source>
</evidence>
<accession>A0A9W6QQX5</accession>
<name>A0A9W6QQX5_9PSEU</name>
<organism evidence="1 2">
    <name type="scientific">Actinokineospora globicatena</name>
    <dbReference type="NCBI Taxonomy" id="103729"/>
    <lineage>
        <taxon>Bacteria</taxon>
        <taxon>Bacillati</taxon>
        <taxon>Actinomycetota</taxon>
        <taxon>Actinomycetes</taxon>
        <taxon>Pseudonocardiales</taxon>
        <taxon>Pseudonocardiaceae</taxon>
        <taxon>Actinokineospora</taxon>
    </lineage>
</organism>
<dbReference type="AlphaFoldDB" id="A0A9W6QQX5"/>
<reference evidence="1" key="1">
    <citation type="submission" date="2023-02" db="EMBL/GenBank/DDBJ databases">
        <title>Actinokineospora globicatena NBRC 15670.</title>
        <authorList>
            <person name="Ichikawa N."/>
            <person name="Sato H."/>
            <person name="Tonouchi N."/>
        </authorList>
    </citation>
    <scope>NUCLEOTIDE SEQUENCE</scope>
    <source>
        <strain evidence="1">NBRC 15670</strain>
    </source>
</reference>
<dbReference type="EMBL" id="BSSD01000013">
    <property type="protein sequence ID" value="GLW95281.1"/>
    <property type="molecule type" value="Genomic_DNA"/>
</dbReference>
<protein>
    <submittedName>
        <fullName evidence="1">Uncharacterized protein</fullName>
    </submittedName>
</protein>
<dbReference type="Proteomes" id="UP001165042">
    <property type="component" value="Unassembled WGS sequence"/>
</dbReference>
<sequence length="77" mass="8448">MLFDALPLSLADATAKTPGWRSLTIPEITDLRTAANLLRAAEHITALYPYAPRTRSLRPGCGCRSRCRFPLYGNGEA</sequence>
<proteinExistence type="predicted"/>
<keyword evidence="2" id="KW-1185">Reference proteome</keyword>
<comment type="caution">
    <text evidence="1">The sequence shown here is derived from an EMBL/GenBank/DDBJ whole genome shotgun (WGS) entry which is preliminary data.</text>
</comment>
<evidence type="ECO:0000313" key="2">
    <source>
        <dbReference type="Proteomes" id="UP001165042"/>
    </source>
</evidence>
<gene>
    <name evidence="1" type="ORF">Aglo03_60970</name>
</gene>